<evidence type="ECO:0000256" key="2">
    <source>
        <dbReference type="SAM" id="SignalP"/>
    </source>
</evidence>
<reference evidence="3 4" key="1">
    <citation type="journal article" date="2019" name="Sci. Rep.">
        <title>Nanopore sequencing improves the draft genome of the human pathogenic amoeba Naegleria fowleri.</title>
        <authorList>
            <person name="Liechti N."/>
            <person name="Schurch N."/>
            <person name="Bruggmann R."/>
            <person name="Wittwer M."/>
        </authorList>
    </citation>
    <scope>NUCLEOTIDE SEQUENCE [LARGE SCALE GENOMIC DNA]</scope>
    <source>
        <strain evidence="3 4">ATCC 30894</strain>
    </source>
</reference>
<dbReference type="Proteomes" id="UP000444721">
    <property type="component" value="Unassembled WGS sequence"/>
</dbReference>
<dbReference type="SUPFAM" id="SSF51126">
    <property type="entry name" value="Pectin lyase-like"/>
    <property type="match status" value="1"/>
</dbReference>
<dbReference type="VEuPathDB" id="AmoebaDB:NF0041250"/>
<keyword evidence="1" id="KW-0472">Membrane</keyword>
<sequence>MFVKLQTCAMRLIMMTIIICNAHTLTHTLLTTDSSIQNGGEVLPTMYIQRMNSSSPSDWNLLKHNYTFNNNTFQNKNNNCTNRENPCRSIFEAVNAVWHLYDHHEISRMAARFILLSSSDGNCYYGGEQCQFNYKDSMLEELIIQSENDQNIITLDCEHHLLFEELQITTLTFYNIHLERIGFKTLSMTRNDNFRTQVSESNHYVSSNNGHTIFMIDTRVRNSTFNFLNSVTSKFNRSIFETTNIVHHDKSSFHFSNSDFHDFQVESRSQYVKPVLRNDFSFVIEECKFSHSKLVIHEFFWITLKNVIFYDDNYLDFLFSDNAALNYITAFGKFHLRFKGIPSIVITQSQFERLEKHFLQPHSPSIQVITASVLEMYHTLFLNCRTSLINVQDVQKVYAINMTFYNNVGETCIKAHLGDFMGGTTFQLLQSTISNNTFSTQNALDSVAAVLDVSADQVVMYESEFSGNRASYSIVNILSALELFIDRSTFENNTAELYGGALSVNSLQTIFHNSSCLDNRAMTGGCLFFQNPDQVQHLQMNHVVMKGNIGESFGTNVAYPFSNVKSQLVIYYTSENVTILKADAYHIPELFLYPGQTIETMELFLWNNGTIRVNFLSYPIKCNWNERKDAYLSYRNNHTTSLNSFAISLFNASIQLIHVKMLLDFDYELPLLIHVMPCPEGTELSMHGLPSGSLICTAFPQPPLAIIVPLVIIASFVFFLTATVLIYFVARVGRNIFQKLKRLERKESAEKKMESKLIEKRIVLMNEEKDQNDECSSVNYIMANEKTSLLRNSTQRLISINKDIEVRQSSNSSSFVKNYLGLFQLMILKLRGESERDQVEQFIWPCGMAHMWHLNH</sequence>
<keyword evidence="2" id="KW-0732">Signal</keyword>
<evidence type="ECO:0008006" key="5">
    <source>
        <dbReference type="Google" id="ProtNLM"/>
    </source>
</evidence>
<name>A0A6A5BIZ5_NAEFO</name>
<gene>
    <name evidence="3" type="ORF">FDP41_004242</name>
</gene>
<keyword evidence="4" id="KW-1185">Reference proteome</keyword>
<dbReference type="GeneID" id="68111460"/>
<protein>
    <recommendedName>
        <fullName evidence="5">Right handed beta helix domain-containing protein</fullName>
    </recommendedName>
</protein>
<dbReference type="VEuPathDB" id="AmoebaDB:FDP41_004242"/>
<evidence type="ECO:0000313" key="4">
    <source>
        <dbReference type="Proteomes" id="UP000444721"/>
    </source>
</evidence>
<dbReference type="InterPro" id="IPR011050">
    <property type="entry name" value="Pectin_lyase_fold/virulence"/>
</dbReference>
<organism evidence="3 4">
    <name type="scientific">Naegleria fowleri</name>
    <name type="common">Brain eating amoeba</name>
    <dbReference type="NCBI Taxonomy" id="5763"/>
    <lineage>
        <taxon>Eukaryota</taxon>
        <taxon>Discoba</taxon>
        <taxon>Heterolobosea</taxon>
        <taxon>Tetramitia</taxon>
        <taxon>Eutetramitia</taxon>
        <taxon>Vahlkampfiidae</taxon>
        <taxon>Naegleria</taxon>
    </lineage>
</organism>
<dbReference type="EMBL" id="VFQX01000036">
    <property type="protein sequence ID" value="KAF0976947.1"/>
    <property type="molecule type" value="Genomic_DNA"/>
</dbReference>
<proteinExistence type="predicted"/>
<comment type="caution">
    <text evidence="3">The sequence shown here is derived from an EMBL/GenBank/DDBJ whole genome shotgun (WGS) entry which is preliminary data.</text>
</comment>
<evidence type="ECO:0000313" key="3">
    <source>
        <dbReference type="EMBL" id="KAF0976947.1"/>
    </source>
</evidence>
<keyword evidence="1" id="KW-0812">Transmembrane</keyword>
<feature type="signal peptide" evidence="2">
    <location>
        <begin position="1"/>
        <end position="22"/>
    </location>
</feature>
<evidence type="ECO:0000256" key="1">
    <source>
        <dbReference type="SAM" id="Phobius"/>
    </source>
</evidence>
<dbReference type="AlphaFoldDB" id="A0A6A5BIZ5"/>
<feature type="chain" id="PRO_5025367443" description="Right handed beta helix domain-containing protein" evidence="2">
    <location>
        <begin position="23"/>
        <end position="856"/>
    </location>
</feature>
<keyword evidence="1" id="KW-1133">Transmembrane helix</keyword>
<accession>A0A6A5BIZ5</accession>
<feature type="transmembrane region" description="Helical" evidence="1">
    <location>
        <begin position="704"/>
        <end position="730"/>
    </location>
</feature>
<dbReference type="VEuPathDB" id="AmoebaDB:NfTy_068150"/>
<dbReference type="RefSeq" id="XP_044561660.1">
    <property type="nucleotide sequence ID" value="XM_044707636.1"/>
</dbReference>